<evidence type="ECO:0000313" key="2">
    <source>
        <dbReference type="Proteomes" id="UP000017090"/>
    </source>
</evidence>
<accession>U7UGN2</accession>
<proteinExistence type="predicted"/>
<dbReference type="PATRIC" id="fig|1111454.3.peg.1770"/>
<dbReference type="STRING" id="1111454.HMPREF1250_0652"/>
<dbReference type="EMBL" id="AWXA01000048">
    <property type="protein sequence ID" value="ERT58029.1"/>
    <property type="molecule type" value="Genomic_DNA"/>
</dbReference>
<gene>
    <name evidence="1" type="ORF">HMPREF1250_0652</name>
</gene>
<comment type="caution">
    <text evidence="1">The sequence shown here is derived from an EMBL/GenBank/DDBJ whole genome shotgun (WGS) entry which is preliminary data.</text>
</comment>
<evidence type="ECO:0000313" key="1">
    <source>
        <dbReference type="EMBL" id="ERT58029.1"/>
    </source>
</evidence>
<protein>
    <submittedName>
        <fullName evidence="1">Uncharacterized protein</fullName>
    </submittedName>
</protein>
<dbReference type="Proteomes" id="UP000017090">
    <property type="component" value="Unassembled WGS sequence"/>
</dbReference>
<dbReference type="AlphaFoldDB" id="U7UGN2"/>
<keyword evidence="2" id="KW-1185">Reference proteome</keyword>
<sequence>MYLLFLYVNLIVQAEIKTLFHRPVISLKMRNKIVMAVVSKGNVNWRT</sequence>
<organism evidence="1 2">
    <name type="scientific">Megasphaera vaginalis</name>
    <name type="common">ex Srinivasan et al. 2021</name>
    <dbReference type="NCBI Taxonomy" id="1111454"/>
    <lineage>
        <taxon>Bacteria</taxon>
        <taxon>Bacillati</taxon>
        <taxon>Bacillota</taxon>
        <taxon>Negativicutes</taxon>
        <taxon>Veillonellales</taxon>
        <taxon>Veillonellaceae</taxon>
        <taxon>Megasphaera</taxon>
    </lineage>
</organism>
<name>U7UGN2_9FIRM</name>
<reference evidence="1 2" key="1">
    <citation type="submission" date="2013-09" db="EMBL/GenBank/DDBJ databases">
        <authorList>
            <person name="Durkin A.S."/>
            <person name="Haft D.R."/>
            <person name="McCorrison J."/>
            <person name="Torralba M."/>
            <person name="Gillis M."/>
            <person name="Haft D.H."/>
            <person name="Methe B."/>
            <person name="Sutton G."/>
            <person name="Nelson K.E."/>
        </authorList>
    </citation>
    <scope>NUCLEOTIDE SEQUENCE [LARGE SCALE GENOMIC DNA]</scope>
    <source>
        <strain evidence="1 2">BV3C16-1</strain>
    </source>
</reference>